<dbReference type="RefSeq" id="WP_379686931.1">
    <property type="nucleotide sequence ID" value="NZ_JBHLYW010000022.1"/>
</dbReference>
<gene>
    <name evidence="1" type="ORF">ACFFLS_20055</name>
</gene>
<proteinExistence type="predicted"/>
<reference evidence="1 2" key="1">
    <citation type="submission" date="2024-09" db="EMBL/GenBank/DDBJ databases">
        <authorList>
            <person name="Sun Q."/>
            <person name="Mori K."/>
        </authorList>
    </citation>
    <scope>NUCLEOTIDE SEQUENCE [LARGE SCALE GENOMIC DNA]</scope>
    <source>
        <strain evidence="1 2">CGMCC 1.12926</strain>
    </source>
</reference>
<evidence type="ECO:0000313" key="1">
    <source>
        <dbReference type="EMBL" id="MFC0079350.1"/>
    </source>
</evidence>
<protein>
    <submittedName>
        <fullName evidence="1">Uncharacterized protein</fullName>
    </submittedName>
</protein>
<name>A0ABV6BVA2_9FLAO</name>
<dbReference type="EMBL" id="JBHLYW010000022">
    <property type="protein sequence ID" value="MFC0079350.1"/>
    <property type="molecule type" value="Genomic_DNA"/>
</dbReference>
<evidence type="ECO:0000313" key="2">
    <source>
        <dbReference type="Proteomes" id="UP001589734"/>
    </source>
</evidence>
<dbReference type="Proteomes" id="UP001589734">
    <property type="component" value="Unassembled WGS sequence"/>
</dbReference>
<accession>A0ABV6BVA2</accession>
<organism evidence="1 2">
    <name type="scientific">Flavobacterium procerum</name>
    <dbReference type="NCBI Taxonomy" id="1455569"/>
    <lineage>
        <taxon>Bacteria</taxon>
        <taxon>Pseudomonadati</taxon>
        <taxon>Bacteroidota</taxon>
        <taxon>Flavobacteriia</taxon>
        <taxon>Flavobacteriales</taxon>
        <taxon>Flavobacteriaceae</taxon>
        <taxon>Flavobacterium</taxon>
    </lineage>
</organism>
<keyword evidence="2" id="KW-1185">Reference proteome</keyword>
<sequence>MKKNILFVLSILITLIIGIVIGKTKVFEKQAEEEHKKVVIDTQEINFQKRYENEHPTYTVFGGPPDPKDQYRYIIAKLYNFRFSVNGTSCTNIVDHSADVRHNNRTDSILQRRIGKNWRDRFENSVDSLYKVDSLAISITEKSILVKNAIKQKEKTNKAKYISYKTYPTTNKNLKIVSVEWYGKIYRDSIKVSFLRAIVDLKNKKVTEIEKAEREGNQFMF</sequence>
<comment type="caution">
    <text evidence="1">The sequence shown here is derived from an EMBL/GenBank/DDBJ whole genome shotgun (WGS) entry which is preliminary data.</text>
</comment>